<evidence type="ECO:0000256" key="14">
    <source>
        <dbReference type="ARBA" id="ARBA00080150"/>
    </source>
</evidence>
<dbReference type="GO" id="GO:0005739">
    <property type="term" value="C:mitochondrion"/>
    <property type="evidence" value="ECO:0000318"/>
    <property type="project" value="GO_Central"/>
</dbReference>
<dbReference type="SUPFAM" id="SSF57938">
    <property type="entry name" value="DnaJ/Hsp40 cysteine-rich domain"/>
    <property type="match status" value="1"/>
</dbReference>
<evidence type="ECO:0000259" key="19">
    <source>
        <dbReference type="PROSITE" id="PS51188"/>
    </source>
</evidence>
<keyword evidence="4 16" id="KW-0479">Metal-binding</keyword>
<dbReference type="FunFam" id="1.10.287.110:FF:000075">
    <property type="entry name" value="Uncharacterized protein, isoform D"/>
    <property type="match status" value="1"/>
</dbReference>
<dbReference type="InterPro" id="IPR001623">
    <property type="entry name" value="DnaJ_domain"/>
</dbReference>
<evidence type="ECO:0000256" key="9">
    <source>
        <dbReference type="ARBA" id="ARBA00022946"/>
    </source>
</evidence>
<evidence type="ECO:0000256" key="16">
    <source>
        <dbReference type="PROSITE-ProRule" id="PRU00546"/>
    </source>
</evidence>
<evidence type="ECO:0000259" key="18">
    <source>
        <dbReference type="PROSITE" id="PS50076"/>
    </source>
</evidence>
<evidence type="ECO:0000256" key="10">
    <source>
        <dbReference type="ARBA" id="ARBA00022990"/>
    </source>
</evidence>
<evidence type="ECO:0000256" key="6">
    <source>
        <dbReference type="ARBA" id="ARBA00022771"/>
    </source>
</evidence>
<keyword evidence="2" id="KW-0217">Developmental protein</keyword>
<dbReference type="PRINTS" id="PR00625">
    <property type="entry name" value="JDOMAIN"/>
</dbReference>
<feature type="region of interest" description="Disordered" evidence="17">
    <location>
        <begin position="484"/>
        <end position="504"/>
    </location>
</feature>
<dbReference type="OrthoDB" id="10256793at2759"/>
<dbReference type="InterPro" id="IPR036410">
    <property type="entry name" value="HSP_DnaJ_Cys-rich_dom_sf"/>
</dbReference>
<dbReference type="CDD" id="cd10747">
    <property type="entry name" value="DnaJ_C"/>
    <property type="match status" value="1"/>
</dbReference>
<reference evidence="21" key="1">
    <citation type="submission" date="2015-02" db="EMBL/GenBank/DDBJ databases">
        <title>Genome sequencing for Strongylocentrotus purpuratus.</title>
        <authorList>
            <person name="Murali S."/>
            <person name="Liu Y."/>
            <person name="Vee V."/>
            <person name="English A."/>
            <person name="Wang M."/>
            <person name="Skinner E."/>
            <person name="Han Y."/>
            <person name="Muzny D.M."/>
            <person name="Worley K.C."/>
            <person name="Gibbs R.A."/>
        </authorList>
    </citation>
    <scope>NUCLEOTIDE SEQUENCE</scope>
</reference>
<evidence type="ECO:0000256" key="3">
    <source>
        <dbReference type="ARBA" id="ARBA00022481"/>
    </source>
</evidence>
<dbReference type="GO" id="GO:0009408">
    <property type="term" value="P:response to heat"/>
    <property type="evidence" value="ECO:0007669"/>
    <property type="project" value="InterPro"/>
</dbReference>
<evidence type="ECO:0000256" key="12">
    <source>
        <dbReference type="ARBA" id="ARBA00023136"/>
    </source>
</evidence>
<dbReference type="GO" id="GO:0006457">
    <property type="term" value="P:protein folding"/>
    <property type="evidence" value="ECO:0007669"/>
    <property type="project" value="InterPro"/>
</dbReference>
<dbReference type="Pfam" id="PF01556">
    <property type="entry name" value="DnaJ_C"/>
    <property type="match status" value="1"/>
</dbReference>
<organism evidence="20 21">
    <name type="scientific">Strongylocentrotus purpuratus</name>
    <name type="common">Purple sea urchin</name>
    <dbReference type="NCBI Taxonomy" id="7668"/>
    <lineage>
        <taxon>Eukaryota</taxon>
        <taxon>Metazoa</taxon>
        <taxon>Echinodermata</taxon>
        <taxon>Eleutherozoa</taxon>
        <taxon>Echinozoa</taxon>
        <taxon>Echinoidea</taxon>
        <taxon>Euechinoidea</taxon>
        <taxon>Echinacea</taxon>
        <taxon>Camarodonta</taxon>
        <taxon>Echinidea</taxon>
        <taxon>Strongylocentrotidae</taxon>
        <taxon>Strongylocentrotus</taxon>
    </lineage>
</organism>
<dbReference type="CTD" id="9093"/>
<dbReference type="Gene3D" id="2.10.230.10">
    <property type="entry name" value="Heat shock protein DnaJ, cysteine-rich domain"/>
    <property type="match status" value="1"/>
</dbReference>
<keyword evidence="21" id="KW-1185">Reference proteome</keyword>
<evidence type="ECO:0000256" key="4">
    <source>
        <dbReference type="ARBA" id="ARBA00022723"/>
    </source>
</evidence>
<dbReference type="SUPFAM" id="SSF49493">
    <property type="entry name" value="HSP40/DnaJ peptide-binding domain"/>
    <property type="match status" value="1"/>
</dbReference>
<dbReference type="PROSITE" id="PS50076">
    <property type="entry name" value="DNAJ_2"/>
    <property type="match status" value="1"/>
</dbReference>
<dbReference type="Pfam" id="PF00684">
    <property type="entry name" value="DnaJ_CXXCXGXG"/>
    <property type="match status" value="1"/>
</dbReference>
<dbReference type="FunFam" id="2.60.260.20:FF:000005">
    <property type="entry name" value="Chaperone protein dnaJ 1, mitochondrial"/>
    <property type="match status" value="1"/>
</dbReference>
<dbReference type="OMA" id="MATDYYA"/>
<dbReference type="SMART" id="SM00271">
    <property type="entry name" value="DnaJ"/>
    <property type="match status" value="1"/>
</dbReference>
<keyword evidence="12" id="KW-0472">Membrane</keyword>
<dbReference type="GO" id="GO:0008270">
    <property type="term" value="F:zinc ion binding"/>
    <property type="evidence" value="ECO:0007669"/>
    <property type="project" value="UniProtKB-KW"/>
</dbReference>
<evidence type="ECO:0000256" key="2">
    <source>
        <dbReference type="ARBA" id="ARBA00022473"/>
    </source>
</evidence>
<name>A0A7M7NIF3_STRPU</name>
<dbReference type="SUPFAM" id="SSF46565">
    <property type="entry name" value="Chaperone J-domain"/>
    <property type="match status" value="1"/>
</dbReference>
<keyword evidence="5" id="KW-0677">Repeat</keyword>
<dbReference type="InParanoid" id="A0A7M7NIF3"/>
<proteinExistence type="inferred from homology"/>
<dbReference type="InterPro" id="IPR012724">
    <property type="entry name" value="DnaJ"/>
</dbReference>
<dbReference type="InterPro" id="IPR001305">
    <property type="entry name" value="HSP_DnaJ_Cys-rich_dom"/>
</dbReference>
<keyword evidence="7" id="KW-1000">Mitochondrion outer membrane</keyword>
<dbReference type="GO" id="GO:0005524">
    <property type="term" value="F:ATP binding"/>
    <property type="evidence" value="ECO:0007669"/>
    <property type="project" value="InterPro"/>
</dbReference>
<keyword evidence="11" id="KW-0496">Mitochondrion</keyword>
<evidence type="ECO:0000256" key="13">
    <source>
        <dbReference type="ARBA" id="ARBA00023186"/>
    </source>
</evidence>
<dbReference type="CDD" id="cd10719">
    <property type="entry name" value="DnaJ_zf"/>
    <property type="match status" value="1"/>
</dbReference>
<dbReference type="InterPro" id="IPR008971">
    <property type="entry name" value="HSP40/DnaJ_pept-bd"/>
</dbReference>
<dbReference type="PROSITE" id="PS51188">
    <property type="entry name" value="ZF_CR"/>
    <property type="match status" value="1"/>
</dbReference>
<dbReference type="InterPro" id="IPR051938">
    <property type="entry name" value="Apopto_cytoskel_mod"/>
</dbReference>
<dbReference type="GO" id="GO:0005102">
    <property type="term" value="F:signaling receptor binding"/>
    <property type="evidence" value="ECO:0007669"/>
    <property type="project" value="UniProtKB-ARBA"/>
</dbReference>
<dbReference type="GO" id="GO:0031072">
    <property type="term" value="F:heat shock protein binding"/>
    <property type="evidence" value="ECO:0007669"/>
    <property type="project" value="InterPro"/>
</dbReference>
<dbReference type="Gene3D" id="2.60.260.20">
    <property type="entry name" value="Urease metallochaperone UreE, N-terminal domain"/>
    <property type="match status" value="2"/>
</dbReference>
<feature type="zinc finger region" description="CR-type" evidence="16">
    <location>
        <begin position="232"/>
        <end position="310"/>
    </location>
</feature>
<comment type="subcellular location">
    <subcellularLocation>
        <location evidence="1">Mitochondrion outer membrane</location>
    </subcellularLocation>
</comment>
<dbReference type="GO" id="GO:0005741">
    <property type="term" value="C:mitochondrial outer membrane"/>
    <property type="evidence" value="ECO:0007669"/>
    <property type="project" value="UniProtKB-SubCell"/>
</dbReference>
<evidence type="ECO:0000256" key="5">
    <source>
        <dbReference type="ARBA" id="ARBA00022737"/>
    </source>
</evidence>
<evidence type="ECO:0000256" key="8">
    <source>
        <dbReference type="ARBA" id="ARBA00022833"/>
    </source>
</evidence>
<dbReference type="GO" id="GO:0051082">
    <property type="term" value="F:unfolded protein binding"/>
    <property type="evidence" value="ECO:0007669"/>
    <property type="project" value="InterPro"/>
</dbReference>
<dbReference type="EnsemblMetazoa" id="XM_030980350">
    <property type="protein sequence ID" value="XP_030836210"/>
    <property type="gene ID" value="LOC581863"/>
</dbReference>
<dbReference type="GO" id="GO:0019901">
    <property type="term" value="F:protein kinase binding"/>
    <property type="evidence" value="ECO:0000318"/>
    <property type="project" value="GO_Central"/>
</dbReference>
<dbReference type="InterPro" id="IPR002939">
    <property type="entry name" value="DnaJ_C"/>
</dbReference>
<dbReference type="InterPro" id="IPR018253">
    <property type="entry name" value="DnaJ_domain_CS"/>
</dbReference>
<dbReference type="HAMAP" id="MF_01152">
    <property type="entry name" value="DnaJ"/>
    <property type="match status" value="1"/>
</dbReference>
<dbReference type="KEGG" id="spu:581863"/>
<dbReference type="PROSITE" id="PS00636">
    <property type="entry name" value="DNAJ_1"/>
    <property type="match status" value="1"/>
</dbReference>
<feature type="domain" description="J" evidence="18">
    <location>
        <begin position="94"/>
        <end position="159"/>
    </location>
</feature>
<dbReference type="CDD" id="cd06257">
    <property type="entry name" value="DnaJ"/>
    <property type="match status" value="1"/>
</dbReference>
<dbReference type="PANTHER" id="PTHR44145">
    <property type="entry name" value="DNAJ HOMOLOG SUBFAMILY A MEMBER 3, MITOCHONDRIAL"/>
    <property type="match status" value="1"/>
</dbReference>
<evidence type="ECO:0000256" key="15">
    <source>
        <dbReference type="ARBA" id="ARBA00093620"/>
    </source>
</evidence>
<dbReference type="GeneID" id="581863"/>
<evidence type="ECO:0000313" key="21">
    <source>
        <dbReference type="Proteomes" id="UP000007110"/>
    </source>
</evidence>
<keyword evidence="9" id="KW-0809">Transit peptide</keyword>
<accession>A0A7M7NIF3</accession>
<keyword evidence="6 16" id="KW-0863">Zinc-finger</keyword>
<protein>
    <recommendedName>
        <fullName evidence="15">DnaJ homolog l(2)tid, mitochondrial</fullName>
    </recommendedName>
    <alternativeName>
        <fullName evidence="14">Protein lethal(2)tumorous imaginal discs</fullName>
    </alternativeName>
</protein>
<dbReference type="Pfam" id="PF00226">
    <property type="entry name" value="DnaJ"/>
    <property type="match status" value="1"/>
</dbReference>
<dbReference type="GO" id="GO:0007005">
    <property type="term" value="P:mitochondrion organization"/>
    <property type="evidence" value="ECO:0000318"/>
    <property type="project" value="GO_Central"/>
</dbReference>
<keyword evidence="10" id="KW-0007">Acetylation</keyword>
<reference evidence="20" key="2">
    <citation type="submission" date="2021-01" db="UniProtKB">
        <authorList>
            <consortium name="EnsemblMetazoa"/>
        </authorList>
    </citation>
    <scope>IDENTIFICATION</scope>
</reference>
<dbReference type="FunFam" id="2.10.230.10:FF:000003">
    <property type="entry name" value="dnaJ homolog subfamily A member 3, mitochondrial"/>
    <property type="match status" value="1"/>
</dbReference>
<keyword evidence="13" id="KW-0143">Chaperone</keyword>
<dbReference type="Proteomes" id="UP000007110">
    <property type="component" value="Unassembled WGS sequence"/>
</dbReference>
<dbReference type="PANTHER" id="PTHR44145:SF3">
    <property type="entry name" value="DNAJ HOMOLOG SUBFAMILY A MEMBER 3, MITOCHONDRIAL"/>
    <property type="match status" value="1"/>
</dbReference>
<keyword evidence="8 16" id="KW-0862">Zinc</keyword>
<feature type="domain" description="CR-type" evidence="19">
    <location>
        <begin position="232"/>
        <end position="310"/>
    </location>
</feature>
<dbReference type="InterPro" id="IPR036869">
    <property type="entry name" value="J_dom_sf"/>
</dbReference>
<keyword evidence="3" id="KW-0488">Methylation</keyword>
<evidence type="ECO:0000313" key="20">
    <source>
        <dbReference type="EnsemblMetazoa" id="XP_030836210"/>
    </source>
</evidence>
<sequence length="504" mass="55004">MLFKMATATILRSIRACHKSSSNYLLKGEITRSYRCKTCRSVPASNIASFSVFSQPKSCTSQDKIGGGLHQHQFVHGFSRNIHTSTSALAGKRDFYQVLGVPKTATQKDIKKAYYEMAKKYHPDRNKESPDASKKFAEVAEAYEVLGDEGRRKEYDTLGQAGFGAGGMGGGAAGGFQGQWQQSSMDPEELFRKIFGNQAFDRGGMFDESMFGGFNTAHEVAMDLTFSEAARGVNKEINVKMEDTCERCKGSRSEPGTKTSKCHQCNGTGQETVNTGPFVMRTTCRRCRGTRVIISVPCIVCRGAGQTMQRKKVVVPVPAGVEDGQTVRMPVGSQELFITFRVARSNQFRRDKADIHSDATISFTQATLGGTCKIKGIYDTITLNIPAGTQSHARIRLPGKGISRVNGYGFGDHHIHIKIKVPTSLGEKQKALLMAFAEEEAGVTGTVNGLSKTQDGANIVTDDPQGMVGRIRLSLNTPNSQDFATKVADDIDEKEDDTKRSSKP</sequence>
<dbReference type="AlphaFoldDB" id="A0A7M7NIF3"/>
<dbReference type="Gene3D" id="1.10.287.110">
    <property type="entry name" value="DnaJ domain"/>
    <property type="match status" value="1"/>
</dbReference>
<evidence type="ECO:0000256" key="7">
    <source>
        <dbReference type="ARBA" id="ARBA00022787"/>
    </source>
</evidence>
<dbReference type="GO" id="GO:0005829">
    <property type="term" value="C:cytosol"/>
    <property type="evidence" value="ECO:0007669"/>
    <property type="project" value="UniProtKB-ARBA"/>
</dbReference>
<dbReference type="RefSeq" id="XP_030836210.1">
    <property type="nucleotide sequence ID" value="XM_030980350.1"/>
</dbReference>
<evidence type="ECO:0000256" key="11">
    <source>
        <dbReference type="ARBA" id="ARBA00023128"/>
    </source>
</evidence>
<evidence type="ECO:0000256" key="17">
    <source>
        <dbReference type="SAM" id="MobiDB-lite"/>
    </source>
</evidence>
<evidence type="ECO:0000256" key="1">
    <source>
        <dbReference type="ARBA" id="ARBA00004294"/>
    </source>
</evidence>